<organism evidence="2 3">
    <name type="scientific">Aduncisulcus paluster</name>
    <dbReference type="NCBI Taxonomy" id="2918883"/>
    <lineage>
        <taxon>Eukaryota</taxon>
        <taxon>Metamonada</taxon>
        <taxon>Carpediemonas-like organisms</taxon>
        <taxon>Aduncisulcus</taxon>
    </lineage>
</organism>
<evidence type="ECO:0000256" key="1">
    <source>
        <dbReference type="SAM" id="Phobius"/>
    </source>
</evidence>
<keyword evidence="1" id="KW-0812">Transmembrane</keyword>
<evidence type="ECO:0000313" key="2">
    <source>
        <dbReference type="EMBL" id="GKT34615.1"/>
    </source>
</evidence>
<name>A0ABQ5KUB2_9EUKA</name>
<feature type="transmembrane region" description="Helical" evidence="1">
    <location>
        <begin position="195"/>
        <end position="214"/>
    </location>
</feature>
<protein>
    <submittedName>
        <fullName evidence="2">Uncharacterized protein</fullName>
    </submittedName>
</protein>
<feature type="transmembrane region" description="Helical" evidence="1">
    <location>
        <begin position="429"/>
        <end position="449"/>
    </location>
</feature>
<dbReference type="EMBL" id="BQXS01010837">
    <property type="protein sequence ID" value="GKT34615.1"/>
    <property type="molecule type" value="Genomic_DNA"/>
</dbReference>
<reference evidence="2" key="1">
    <citation type="submission" date="2022-03" db="EMBL/GenBank/DDBJ databases">
        <title>Draft genome sequence of Aduncisulcus paluster, a free-living microaerophilic Fornicata.</title>
        <authorList>
            <person name="Yuyama I."/>
            <person name="Kume K."/>
            <person name="Tamura T."/>
            <person name="Inagaki Y."/>
            <person name="Hashimoto T."/>
        </authorList>
    </citation>
    <scope>NUCLEOTIDE SEQUENCE</scope>
    <source>
        <strain evidence="2">NY0171</strain>
    </source>
</reference>
<keyword evidence="3" id="KW-1185">Reference proteome</keyword>
<comment type="caution">
    <text evidence="2">The sequence shown here is derived from an EMBL/GenBank/DDBJ whole genome shotgun (WGS) entry which is preliminary data.</text>
</comment>
<feature type="transmembrane region" description="Helical" evidence="1">
    <location>
        <begin position="309"/>
        <end position="328"/>
    </location>
</feature>
<keyword evidence="1" id="KW-0472">Membrane</keyword>
<feature type="transmembrane region" description="Helical" evidence="1">
    <location>
        <begin position="396"/>
        <end position="417"/>
    </location>
</feature>
<feature type="transmembrane region" description="Helical" evidence="1">
    <location>
        <begin position="226"/>
        <end position="249"/>
    </location>
</feature>
<feature type="transmembrane region" description="Helical" evidence="1">
    <location>
        <begin position="280"/>
        <end position="297"/>
    </location>
</feature>
<proteinExistence type="predicted"/>
<sequence length="471" mass="51813">MTYYRNSFLFSFVVFCLFGCIFSSTTGFVELLNGVVDESLLNENSFPLECKITSSKLVHIGHCISTPSRDCDASDVSSWTIYDPNTTVNTADASNSIVSDYSIDISDVLGMDSLGIEDTVFSVDFYANYGCEPGSIEDETTSFHCVTSSALFDSYSFVFSPPSDSDNTIRLKKMGINPKVGPNEDYTTYTVSGTLWGYIAEASGVILLILLMVGSKEGKNDIPPNVFYFVGLLGLAIFMGNVIRLYLIVCEVKWLLGDDIYDDEWDGVPEFLDNHTLCDVFAFLAFLVLFIVLNVNYSEDENDTEEKITFGGFLFLVGSWALSILIFLPGMDAGSGSEDNTGWTSEYYAYEYYPDDRFWFIRVFCLPVAVSFGPFGFGILISYMTCGDDIPNYDNCSFSVFVTCVGLTFSIIGARLSSVEPDEDGNPKWTFYLFGGLAAFAIGLGLIFCGCCGSKKSKSGSGGIQMTPSRK</sequence>
<keyword evidence="1" id="KW-1133">Transmembrane helix</keyword>
<feature type="transmembrane region" description="Helical" evidence="1">
    <location>
        <begin position="359"/>
        <end position="384"/>
    </location>
</feature>
<evidence type="ECO:0000313" key="3">
    <source>
        <dbReference type="Proteomes" id="UP001057375"/>
    </source>
</evidence>
<accession>A0ABQ5KUB2</accession>
<gene>
    <name evidence="2" type="ORF">ADUPG1_007940</name>
</gene>
<dbReference type="Proteomes" id="UP001057375">
    <property type="component" value="Unassembled WGS sequence"/>
</dbReference>